<dbReference type="EMBL" id="CAXAMM010014780">
    <property type="protein sequence ID" value="CAK9034644.1"/>
    <property type="molecule type" value="Genomic_DNA"/>
</dbReference>
<name>A0ABP0L8W7_9DINO</name>
<comment type="catalytic activity">
    <reaction evidence="4">
        <text>an N-acyl-L-alpha-aminoacyl-tRNA + H2O = an N-acyl-L-amino acid + a tRNA + H(+)</text>
        <dbReference type="Rhea" id="RHEA:54448"/>
        <dbReference type="Rhea" id="RHEA-COMP:10123"/>
        <dbReference type="Rhea" id="RHEA-COMP:13883"/>
        <dbReference type="ChEBI" id="CHEBI:15377"/>
        <dbReference type="ChEBI" id="CHEBI:15378"/>
        <dbReference type="ChEBI" id="CHEBI:59874"/>
        <dbReference type="ChEBI" id="CHEBI:78442"/>
        <dbReference type="ChEBI" id="CHEBI:138191"/>
        <dbReference type="EC" id="3.1.1.29"/>
    </reaction>
</comment>
<evidence type="ECO:0000256" key="5">
    <source>
        <dbReference type="SAM" id="SignalP"/>
    </source>
</evidence>
<dbReference type="Gene3D" id="3.40.1490.10">
    <property type="entry name" value="Bit1"/>
    <property type="match status" value="1"/>
</dbReference>
<dbReference type="GO" id="GO:0016787">
    <property type="term" value="F:hydrolase activity"/>
    <property type="evidence" value="ECO:0007669"/>
    <property type="project" value="UniProtKB-KW"/>
</dbReference>
<comment type="caution">
    <text evidence="6">The sequence shown here is derived from an EMBL/GenBank/DDBJ whole genome shotgun (WGS) entry which is preliminary data.</text>
</comment>
<proteinExistence type="inferred from homology"/>
<evidence type="ECO:0000313" key="7">
    <source>
        <dbReference type="Proteomes" id="UP001642464"/>
    </source>
</evidence>
<dbReference type="Pfam" id="PF01981">
    <property type="entry name" value="PTH2"/>
    <property type="match status" value="1"/>
</dbReference>
<reference evidence="6 7" key="1">
    <citation type="submission" date="2024-02" db="EMBL/GenBank/DDBJ databases">
        <authorList>
            <person name="Chen Y."/>
            <person name="Shah S."/>
            <person name="Dougan E. K."/>
            <person name="Thang M."/>
            <person name="Chan C."/>
        </authorList>
    </citation>
    <scope>NUCLEOTIDE SEQUENCE [LARGE SCALE GENOMIC DNA]</scope>
</reference>
<organism evidence="6 7">
    <name type="scientific">Durusdinium trenchii</name>
    <dbReference type="NCBI Taxonomy" id="1381693"/>
    <lineage>
        <taxon>Eukaryota</taxon>
        <taxon>Sar</taxon>
        <taxon>Alveolata</taxon>
        <taxon>Dinophyceae</taxon>
        <taxon>Suessiales</taxon>
        <taxon>Symbiodiniaceae</taxon>
        <taxon>Durusdinium</taxon>
    </lineage>
</organism>
<keyword evidence="2 6" id="KW-0378">Hydrolase</keyword>
<feature type="chain" id="PRO_5046693156" description="peptidyl-tRNA hydrolase" evidence="5">
    <location>
        <begin position="29"/>
        <end position="166"/>
    </location>
</feature>
<evidence type="ECO:0000313" key="6">
    <source>
        <dbReference type="EMBL" id="CAK9034644.1"/>
    </source>
</evidence>
<evidence type="ECO:0000256" key="1">
    <source>
        <dbReference type="ARBA" id="ARBA00013260"/>
    </source>
</evidence>
<keyword evidence="7" id="KW-1185">Reference proteome</keyword>
<keyword evidence="5" id="KW-0732">Signal</keyword>
<dbReference type="NCBIfam" id="TIGR00283">
    <property type="entry name" value="arch_pth2"/>
    <property type="match status" value="1"/>
</dbReference>
<dbReference type="InterPro" id="IPR002833">
    <property type="entry name" value="PTH2"/>
</dbReference>
<sequence length="166" mass="17970">MVYDPVTAAFALGLCLGLLLALLWRSYCVPPATQAEGRTARTSPRAARGELKMVMLVRTDLGMQKGKIAAQCGHAVLGAYHVAQSSGNPWLQLWEQSGAMKIALKVSSEEELRDFEVRASKREVSCYLVRDAGHTQVAPHSRTVLALGPAPAEQLEAIGCQELKLL</sequence>
<accession>A0ABP0L8W7</accession>
<evidence type="ECO:0000256" key="4">
    <source>
        <dbReference type="ARBA" id="ARBA00048707"/>
    </source>
</evidence>
<evidence type="ECO:0000256" key="3">
    <source>
        <dbReference type="ARBA" id="ARBA00038050"/>
    </source>
</evidence>
<feature type="signal peptide" evidence="5">
    <location>
        <begin position="1"/>
        <end position="28"/>
    </location>
</feature>
<dbReference type="EC" id="3.1.1.29" evidence="1"/>
<dbReference type="SUPFAM" id="SSF102462">
    <property type="entry name" value="Peptidyl-tRNA hydrolase II"/>
    <property type="match status" value="1"/>
</dbReference>
<evidence type="ECO:0000256" key="2">
    <source>
        <dbReference type="ARBA" id="ARBA00022801"/>
    </source>
</evidence>
<dbReference type="InterPro" id="IPR023476">
    <property type="entry name" value="Pep_tRNA_hydro_II_dom_sf"/>
</dbReference>
<gene>
    <name evidence="6" type="ORF">SCF082_LOCUS20949</name>
</gene>
<dbReference type="PANTHER" id="PTHR12649:SF11">
    <property type="entry name" value="PEPTIDYL-TRNA HYDROLASE 2, MITOCHONDRIAL"/>
    <property type="match status" value="1"/>
</dbReference>
<dbReference type="PANTHER" id="PTHR12649">
    <property type="entry name" value="PEPTIDYL-TRNA HYDROLASE 2"/>
    <property type="match status" value="1"/>
</dbReference>
<protein>
    <recommendedName>
        <fullName evidence="1">peptidyl-tRNA hydrolase</fullName>
        <ecNumber evidence="1">3.1.1.29</ecNumber>
    </recommendedName>
</protein>
<comment type="similarity">
    <text evidence="3">Belongs to the PTH2 family.</text>
</comment>
<dbReference type="CDD" id="cd02430">
    <property type="entry name" value="PTH2"/>
    <property type="match status" value="1"/>
</dbReference>
<dbReference type="Proteomes" id="UP001642464">
    <property type="component" value="Unassembled WGS sequence"/>
</dbReference>